<evidence type="ECO:0000256" key="1">
    <source>
        <dbReference type="SAM" id="MobiDB-lite"/>
    </source>
</evidence>
<proteinExistence type="predicted"/>
<protein>
    <submittedName>
        <fullName evidence="3">Plasmid pRiA4b ORF-3 family protein</fullName>
    </submittedName>
</protein>
<dbReference type="InterPro" id="IPR012912">
    <property type="entry name" value="Plasmid_pRiA4b_Orf3-like"/>
</dbReference>
<evidence type="ECO:0000313" key="4">
    <source>
        <dbReference type="Proteomes" id="UP001524318"/>
    </source>
</evidence>
<feature type="region of interest" description="Disordered" evidence="1">
    <location>
        <begin position="464"/>
        <end position="487"/>
    </location>
</feature>
<dbReference type="Proteomes" id="UP001524318">
    <property type="component" value="Unassembled WGS sequence"/>
</dbReference>
<gene>
    <name evidence="3" type="ORF">NFC73_20560</name>
</gene>
<keyword evidence="4" id="KW-1185">Reference proteome</keyword>
<accession>A0ABT1LY50</accession>
<evidence type="ECO:0000259" key="2">
    <source>
        <dbReference type="Pfam" id="PF07929"/>
    </source>
</evidence>
<evidence type="ECO:0000313" key="3">
    <source>
        <dbReference type="EMBL" id="MCP9002096.1"/>
    </source>
</evidence>
<dbReference type="RefSeq" id="WP_254753312.1">
    <property type="nucleotide sequence ID" value="NZ_JANCLV010000033.1"/>
</dbReference>
<feature type="domain" description="Plasmid pRiA4b Orf3-like" evidence="2">
    <location>
        <begin position="15"/>
        <end position="203"/>
    </location>
</feature>
<feature type="compositionally biased region" description="Polar residues" evidence="1">
    <location>
        <begin position="466"/>
        <end position="487"/>
    </location>
</feature>
<sequence length="487" mass="53370">MTIRAADGVPGPMLLRLKVSVVGSEPSIWRLLEVDSSLTLDRAHEILQTAVGWRDYHLHSFTDTDPHVRLRAVNGIVREPRRWVPVDLLEDSDEDLPETDWTLGQILTHESGPLFYEYDFGDGWIHRLEFSGTLPKPANAPPARLLAGARRAPLEDSGGIGGYHDLLDALADPGHEEHKNLQAWVAWTAGPWQEFNPEHLDINAVNHELTLLFPAPAGNGQGPGSESLTQDLTNRMPPGLRREFRSYLRATSLDGPATVEADVAAAMTDPYLWLIRRIGLDGLSLTAAGWLPPAVVREAMTDLGWAKDWIGNANREDQTLPVLQLRESAQRFGLIRKIKGRLVLTVAARRMLDDPAGLWLFLARAVAHRHRHDSERDAALLLLLEVAAGKRVGWAGYVEAVAFGLGALGWSTRAGAELDTTTVTALLVDARDVLLNLGIFEDRFGLEANTVNARGQAFARAALHSSPLTSNSPTPHQATSSEATSNE</sequence>
<dbReference type="PANTHER" id="PTHR41878:SF1">
    <property type="entry name" value="TNPR PROTEIN"/>
    <property type="match status" value="1"/>
</dbReference>
<organism evidence="3 4">
    <name type="scientific">Pseudarthrobacter humi</name>
    <dbReference type="NCBI Taxonomy" id="2952523"/>
    <lineage>
        <taxon>Bacteria</taxon>
        <taxon>Bacillati</taxon>
        <taxon>Actinomycetota</taxon>
        <taxon>Actinomycetes</taxon>
        <taxon>Micrococcales</taxon>
        <taxon>Micrococcaceae</taxon>
        <taxon>Pseudarthrobacter</taxon>
    </lineage>
</organism>
<dbReference type="EMBL" id="JANCLV010000033">
    <property type="protein sequence ID" value="MCP9002096.1"/>
    <property type="molecule type" value="Genomic_DNA"/>
</dbReference>
<dbReference type="Pfam" id="PF07929">
    <property type="entry name" value="PRiA4_ORF3"/>
    <property type="match status" value="1"/>
</dbReference>
<reference evidence="3 4" key="1">
    <citation type="submission" date="2022-06" db="EMBL/GenBank/DDBJ databases">
        <title>Pseudarthrobacter sp. strain RMG13 Genome sequencing and assembly.</title>
        <authorList>
            <person name="Kim I."/>
        </authorList>
    </citation>
    <scope>NUCLEOTIDE SEQUENCE [LARGE SCALE GENOMIC DNA]</scope>
    <source>
        <strain evidence="3 4">RMG13</strain>
    </source>
</reference>
<dbReference type="InterPro" id="IPR024047">
    <property type="entry name" value="MM3350-like_sf"/>
</dbReference>
<dbReference type="PANTHER" id="PTHR41878">
    <property type="entry name" value="LEXA REPRESSOR-RELATED"/>
    <property type="match status" value="1"/>
</dbReference>
<dbReference type="SUPFAM" id="SSF159941">
    <property type="entry name" value="MM3350-like"/>
    <property type="match status" value="1"/>
</dbReference>
<comment type="caution">
    <text evidence="3">The sequence shown here is derived from an EMBL/GenBank/DDBJ whole genome shotgun (WGS) entry which is preliminary data.</text>
</comment>
<name>A0ABT1LY50_9MICC</name>
<dbReference type="Gene3D" id="3.10.290.30">
    <property type="entry name" value="MM3350-like"/>
    <property type="match status" value="1"/>
</dbReference>